<keyword evidence="7" id="KW-0378">Hydrolase</keyword>
<organism evidence="7 8">
    <name type="scientific">Proteus mirabilis</name>
    <dbReference type="NCBI Taxonomy" id="584"/>
    <lineage>
        <taxon>Bacteria</taxon>
        <taxon>Pseudomonadati</taxon>
        <taxon>Pseudomonadota</taxon>
        <taxon>Gammaproteobacteria</taxon>
        <taxon>Enterobacterales</taxon>
        <taxon>Morganellaceae</taxon>
        <taxon>Proteus</taxon>
    </lineage>
</organism>
<dbReference type="EMBL" id="CP021694">
    <property type="protein sequence ID" value="ARX33586.1"/>
    <property type="molecule type" value="Genomic_DNA"/>
</dbReference>
<sequence length="1239" mass="143363">MKLADHVDHLRELIEAAFDKQFARLGFSKTKQMDATQVEKLPEEVKTKRERFAVMLENHIGETGGYESAREKLLDELTFTLFNRLAAIKVMEAASLFPPILTKQKEHGDRSFGHKAWLEMNPHMRGEELEGIREYLKSAFDELGQTLPLYSKAYPYALLPDAISLNDIIDAFNAVDTDAQANDSSEETIWQSDDVLGWMYESYNNKKKAEFKGEQKNNKAKTEYNKVSLQSQVYTPRWVVQFLVENSLGKMYLEMYPHSEIKQRYKIANVPTTQTRIPKPLHEVRTIDPACGSGNFLLYAFDFYYELYLDQIENYGADYDEKDIPKHIIENNLHGIDLDDRAIQLAQLGLFIKAKKKRRTVGELHFKVVSSDFYLPEYEAVKHIFEQGNLVSAQQREFIEKVWGDLMQAYKFGSLIHIDKELKEQLSQVKELALGETFDSTQKLKKKIVEGDLFAAADYAEHQEFAENFFANLFAAVEQYVRTERNTFLSGKTRDAITFLELLTTEYDVATANPPYTDSADFGPDIKEFIEDNYKKPYKFNTNLYATFIKRCYELTGKDGKVAMIHPHTFMFIKTFEDVRKFMIDKCHIDVMVDFGLDRVNLFGPGILLDATFYVLSKGKSEKDGLYFNLTNKLQEKFKKGVFLEALNDHIIGKPNERLHSLEQEKLKRIKSWPFIYWISDDFRTKFGANSLDSFFNIKNGLQTGNNNRYLRFWWEIAPSQSDYINGNKWVLYCKGGPFNKWFGNLWTTVNTIETNSNSPSKGYRKEGINFSGSSSKGACFRYVPEGNMFDNDAPLIFPKEKRDVNYLLGFLNSKLVSYIVGCLNPTVKTQVGDIKRVPFTTPAIDVEKYISKLTDTNIRIKQLLCKYSLVEISYEQNNRATKESLIDYFNFENLLLTQVLINEAIINDKVFEAYALSEHDKEMVLAKEGKIIGHLPVCPEARDVYLSQGDVTSEFPLGCIREFIEALPIKEFSAEEREVIESGFSSLYQSNNDLEEFCIRHQINPINVWYWFKQSKVIPKQRMQTLAMEFLADIIREILMEDEDGIIPLVPNAGEKVLLDRIEEKFLDKGFSTAQYSSFDSVLGRPINDYLNKYFFAELSDHLNLFMYLPKTPFIWHLTSGPEQGFDCYIIIYKWNRDNLLRLRSVYIENRERALQNRQSDIAGNESAEAQNEKDRIFKQLKEIDAFKKKIDELLAEGYDPILDDGVGKNIAPLQKKKMLAYDVLNAGQLKKYLNADW</sequence>
<evidence type="ECO:0000256" key="1">
    <source>
        <dbReference type="ARBA" id="ARBA00011900"/>
    </source>
</evidence>
<evidence type="ECO:0000313" key="8">
    <source>
        <dbReference type="Proteomes" id="UP000195540"/>
    </source>
</evidence>
<reference evidence="7 8" key="1">
    <citation type="submission" date="2017-05" db="EMBL/GenBank/DDBJ databases">
        <title>Whole genome sequencing of Proteus mirabilis AR_0155.</title>
        <authorList>
            <person name="Conlan S."/>
            <person name="Thomas P.J."/>
            <person name="Mullikin J."/>
            <person name="Frank K.M."/>
            <person name="Segre J.A."/>
        </authorList>
    </citation>
    <scope>NUCLEOTIDE SEQUENCE [LARGE SCALE GENOMIC DNA]</scope>
    <source>
        <strain evidence="7 8">AR_0155</strain>
    </source>
</reference>
<evidence type="ECO:0000256" key="4">
    <source>
        <dbReference type="ARBA" id="ARBA00022691"/>
    </source>
</evidence>
<evidence type="ECO:0000313" key="7">
    <source>
        <dbReference type="EMBL" id="ARX33586.1"/>
    </source>
</evidence>
<dbReference type="InterPro" id="IPR047939">
    <property type="entry name" value="BREX_1_PglX"/>
</dbReference>
<dbReference type="REBASE" id="204058">
    <property type="entry name" value="Pmi155ORF5280P"/>
</dbReference>
<keyword evidence="4" id="KW-0949">S-adenosyl-L-methionine</keyword>
<dbReference type="GO" id="GO:0009007">
    <property type="term" value="F:site-specific DNA-methyltransferase (adenine-specific) activity"/>
    <property type="evidence" value="ECO:0007669"/>
    <property type="project" value="UniProtKB-EC"/>
</dbReference>
<dbReference type="PRINTS" id="PR00507">
    <property type="entry name" value="N12N6MTFRASE"/>
</dbReference>
<evidence type="ECO:0000256" key="2">
    <source>
        <dbReference type="ARBA" id="ARBA00022603"/>
    </source>
</evidence>
<dbReference type="Pfam" id="PF07669">
    <property type="entry name" value="Eco57I"/>
    <property type="match status" value="1"/>
</dbReference>
<feature type="domain" description="Type II methyltransferase M.TaqI-like" evidence="6">
    <location>
        <begin position="331"/>
        <end position="598"/>
    </location>
</feature>
<dbReference type="AlphaFoldDB" id="A0AAJ0Y757"/>
<keyword evidence="2" id="KW-0489">Methyltransferase</keyword>
<comment type="catalytic activity">
    <reaction evidence="5">
        <text>a 2'-deoxyadenosine in DNA + S-adenosyl-L-methionine = an N(6)-methyl-2'-deoxyadenosine in DNA + S-adenosyl-L-homocysteine + H(+)</text>
        <dbReference type="Rhea" id="RHEA:15197"/>
        <dbReference type="Rhea" id="RHEA-COMP:12418"/>
        <dbReference type="Rhea" id="RHEA-COMP:12419"/>
        <dbReference type="ChEBI" id="CHEBI:15378"/>
        <dbReference type="ChEBI" id="CHEBI:57856"/>
        <dbReference type="ChEBI" id="CHEBI:59789"/>
        <dbReference type="ChEBI" id="CHEBI:90615"/>
        <dbReference type="ChEBI" id="CHEBI:90616"/>
        <dbReference type="EC" id="2.1.1.72"/>
    </reaction>
</comment>
<dbReference type="GO" id="GO:0006304">
    <property type="term" value="P:DNA modification"/>
    <property type="evidence" value="ECO:0007669"/>
    <property type="project" value="InterPro"/>
</dbReference>
<dbReference type="InterPro" id="IPR011639">
    <property type="entry name" value="MethylTrfase_TaqI-like_dom"/>
</dbReference>
<dbReference type="Gene3D" id="3.40.50.150">
    <property type="entry name" value="Vaccinia Virus protein VP39"/>
    <property type="match status" value="1"/>
</dbReference>
<name>A0AAJ0Y757_PROMI</name>
<evidence type="ECO:0000256" key="3">
    <source>
        <dbReference type="ARBA" id="ARBA00022679"/>
    </source>
</evidence>
<accession>A0AAJ0Y757</accession>
<gene>
    <name evidence="7" type="ORF">AM402_05280</name>
</gene>
<evidence type="ECO:0000259" key="6">
    <source>
        <dbReference type="Pfam" id="PF07669"/>
    </source>
</evidence>
<protein>
    <recommendedName>
        <fullName evidence="1">site-specific DNA-methyltransferase (adenine-specific)</fullName>
        <ecNumber evidence="1">2.1.1.72</ecNumber>
    </recommendedName>
</protein>
<keyword evidence="7" id="KW-0540">Nuclease</keyword>
<keyword evidence="7" id="KW-0255">Endonuclease</keyword>
<dbReference type="EC" id="2.1.1.72" evidence="1"/>
<dbReference type="InterPro" id="IPR050953">
    <property type="entry name" value="N4_N6_ade-DNA_methylase"/>
</dbReference>
<dbReference type="GO" id="GO:0004519">
    <property type="term" value="F:endonuclease activity"/>
    <property type="evidence" value="ECO:0007669"/>
    <property type="project" value="UniProtKB-KW"/>
</dbReference>
<dbReference type="RefSeq" id="WP_087726353.1">
    <property type="nucleotide sequence ID" value="NZ_CP021694.1"/>
</dbReference>
<keyword evidence="3" id="KW-0808">Transferase</keyword>
<dbReference type="PANTHER" id="PTHR33841:SF1">
    <property type="entry name" value="DNA METHYLTRANSFERASE A"/>
    <property type="match status" value="1"/>
</dbReference>
<dbReference type="SUPFAM" id="SSF53335">
    <property type="entry name" value="S-adenosyl-L-methionine-dependent methyltransferases"/>
    <property type="match status" value="1"/>
</dbReference>
<dbReference type="PANTHER" id="PTHR33841">
    <property type="entry name" value="DNA METHYLTRANSFERASE YEEA-RELATED"/>
    <property type="match status" value="1"/>
</dbReference>
<dbReference type="InterPro" id="IPR029063">
    <property type="entry name" value="SAM-dependent_MTases_sf"/>
</dbReference>
<evidence type="ECO:0000256" key="5">
    <source>
        <dbReference type="ARBA" id="ARBA00047942"/>
    </source>
</evidence>
<dbReference type="GO" id="GO:0032259">
    <property type="term" value="P:methylation"/>
    <property type="evidence" value="ECO:0007669"/>
    <property type="project" value="UniProtKB-KW"/>
</dbReference>
<dbReference type="NCBIfam" id="NF033452">
    <property type="entry name" value="BREX_1_MTaseX"/>
    <property type="match status" value="1"/>
</dbReference>
<proteinExistence type="predicted"/>
<dbReference type="Proteomes" id="UP000195540">
    <property type="component" value="Chromosome"/>
</dbReference>